<evidence type="ECO:0000256" key="4">
    <source>
        <dbReference type="ARBA" id="ARBA00023136"/>
    </source>
</evidence>
<comment type="caution">
    <text evidence="6">The sequence shown here is derived from an EMBL/GenBank/DDBJ whole genome shotgun (WGS) entry which is preliminary data.</text>
</comment>
<dbReference type="EMBL" id="JBGFUD010011830">
    <property type="protein sequence ID" value="MFH4983318.1"/>
    <property type="molecule type" value="Genomic_DNA"/>
</dbReference>
<name>A0ABD6ETN4_9BILA</name>
<keyword evidence="4" id="KW-0472">Membrane</keyword>
<evidence type="ECO:0000256" key="1">
    <source>
        <dbReference type="ARBA" id="ARBA00004141"/>
    </source>
</evidence>
<keyword evidence="3" id="KW-1133">Transmembrane helix</keyword>
<dbReference type="Pfam" id="PF03619">
    <property type="entry name" value="Solute_trans_a"/>
    <property type="match status" value="1"/>
</dbReference>
<evidence type="ECO:0008006" key="8">
    <source>
        <dbReference type="Google" id="ProtNLM"/>
    </source>
</evidence>
<reference evidence="6 7" key="1">
    <citation type="submission" date="2024-08" db="EMBL/GenBank/DDBJ databases">
        <title>Gnathostoma spinigerum genome.</title>
        <authorList>
            <person name="Gonzalez-Bertolin B."/>
            <person name="Monzon S."/>
            <person name="Zaballos A."/>
            <person name="Jimenez P."/>
            <person name="Dekumyoy P."/>
            <person name="Varona S."/>
            <person name="Cuesta I."/>
            <person name="Sumanam S."/>
            <person name="Adisakwattana P."/>
            <person name="Gasser R.B."/>
            <person name="Hernandez-Gonzalez A."/>
            <person name="Young N.D."/>
            <person name="Perteguer M.J."/>
        </authorList>
    </citation>
    <scope>NUCLEOTIDE SEQUENCE [LARGE SCALE GENOMIC DNA]</scope>
    <source>
        <strain evidence="6">AL3</strain>
        <tissue evidence="6">Liver</tissue>
    </source>
</reference>
<dbReference type="PANTHER" id="PTHR23423">
    <property type="entry name" value="ORGANIC SOLUTE TRANSPORTER-RELATED"/>
    <property type="match status" value="1"/>
</dbReference>
<proteinExistence type="predicted"/>
<dbReference type="AlphaFoldDB" id="A0ABD6ETN4"/>
<organism evidence="6 7">
    <name type="scientific">Gnathostoma spinigerum</name>
    <dbReference type="NCBI Taxonomy" id="75299"/>
    <lineage>
        <taxon>Eukaryota</taxon>
        <taxon>Metazoa</taxon>
        <taxon>Ecdysozoa</taxon>
        <taxon>Nematoda</taxon>
        <taxon>Chromadorea</taxon>
        <taxon>Rhabditida</taxon>
        <taxon>Spirurina</taxon>
        <taxon>Gnathostomatomorpha</taxon>
        <taxon>Gnathostomatoidea</taxon>
        <taxon>Gnathostomatidae</taxon>
        <taxon>Gnathostoma</taxon>
    </lineage>
</organism>
<dbReference type="InterPro" id="IPR005178">
    <property type="entry name" value="Ostalpha/TMEM184C"/>
</dbReference>
<feature type="region of interest" description="Disordered" evidence="5">
    <location>
        <begin position="371"/>
        <end position="392"/>
    </location>
</feature>
<evidence type="ECO:0000256" key="2">
    <source>
        <dbReference type="ARBA" id="ARBA00022692"/>
    </source>
</evidence>
<keyword evidence="7" id="KW-1185">Reference proteome</keyword>
<sequence length="392" mass="45153">MTFLVVGSCSLFAMYFPRSVLVMYSISEMYLMITAVRTMQLLKDLYENRNKLSKYLVIKQEGLALKKFPLCFLAYCRPSVNATVNNIRCFEIMVIQAPYVRIILEIISFSAFLENFNINNFTNCVDMVSSVAQTYGSEVILSIGKADVRCYCFDTLLRITNLANNLFTFQKMFFDIAWQLNFFTTESLLNRFSKAMFWNDFMLTLEMSILLIFVTLYVSPTTSALFDENIRYAYQITPSTISLFDVKTEDLSNRHSFLFSSFRATRNALKSSSIRSVRSTVPNNACDQSQVRDSRMSDEEIIEMNDFRESVRRFNCENKSDGEADKAFFAIFQQSNHRNEVTAEQELNEIGCRKDSVVNELLDHKNETTISSSRFSSSQGSLFNSRQVETTS</sequence>
<accession>A0ABD6ETN4</accession>
<keyword evidence="2" id="KW-0812">Transmembrane</keyword>
<dbReference type="Proteomes" id="UP001608902">
    <property type="component" value="Unassembled WGS sequence"/>
</dbReference>
<protein>
    <recommendedName>
        <fullName evidence="8">Gustatory receptor</fullName>
    </recommendedName>
</protein>
<evidence type="ECO:0000313" key="6">
    <source>
        <dbReference type="EMBL" id="MFH4983318.1"/>
    </source>
</evidence>
<evidence type="ECO:0000313" key="7">
    <source>
        <dbReference type="Proteomes" id="UP001608902"/>
    </source>
</evidence>
<dbReference type="GO" id="GO:0016020">
    <property type="term" value="C:membrane"/>
    <property type="evidence" value="ECO:0007669"/>
    <property type="project" value="UniProtKB-SubCell"/>
</dbReference>
<comment type="subcellular location">
    <subcellularLocation>
        <location evidence="1">Membrane</location>
        <topology evidence="1">Multi-pass membrane protein</topology>
    </subcellularLocation>
</comment>
<evidence type="ECO:0000256" key="3">
    <source>
        <dbReference type="ARBA" id="ARBA00022989"/>
    </source>
</evidence>
<evidence type="ECO:0000256" key="5">
    <source>
        <dbReference type="SAM" id="MobiDB-lite"/>
    </source>
</evidence>
<gene>
    <name evidence="6" type="ORF">AB6A40_010027</name>
</gene>